<dbReference type="Proteomes" id="UP000250028">
    <property type="component" value="Unassembled WGS sequence"/>
</dbReference>
<name>A0A2Y8ZMM0_9MICO</name>
<keyword evidence="2" id="KW-1185">Reference proteome</keyword>
<dbReference type="AlphaFoldDB" id="A0A2Y8ZMM0"/>
<evidence type="ECO:0000313" key="2">
    <source>
        <dbReference type="Proteomes" id="UP000250028"/>
    </source>
</evidence>
<sequence length="327" mass="35721">MRRHLRGIDQYLAHLPYQLGFQPRDAVILAAWRAGAVSFQAHVDGADDETLRSSMPALERGLRSVAPDSVILAIHGPSPQPPALSQVLTVVRRCGIPISHQTVSDAGRWRAVKCSCGRCPRDWTPLPRPEDVPAITQDILEGAAPLPGRDTLRELLQRSGPPTPQWEQQIPRALGTVAAAVVAWLRGDGAHDQLVIAVRAMRDKSWRDVVMGLLAPEAFPRHEASNEHFDCRPHFAQIDRQLRHGPLPGHRQMQWTMINTLPVIPAQHQAPVLTLIAANSWGHGGGAEATLACERALNLEPAYTMAQLIAEAVTQAVPARPPEAMTA</sequence>
<gene>
    <name evidence="1" type="ORF">SAMN04489750_0824</name>
</gene>
<protein>
    <recommendedName>
        <fullName evidence="3">DUF4192 domain-containing protein</fullName>
    </recommendedName>
</protein>
<dbReference type="EMBL" id="UESZ01000001">
    <property type="protein sequence ID" value="SSA33540.1"/>
    <property type="molecule type" value="Genomic_DNA"/>
</dbReference>
<dbReference type="RefSeq" id="WP_109684227.1">
    <property type="nucleotide sequence ID" value="NZ_QGDN01000001.1"/>
</dbReference>
<organism evidence="1 2">
    <name type="scientific">Branchiibius hedensis</name>
    <dbReference type="NCBI Taxonomy" id="672460"/>
    <lineage>
        <taxon>Bacteria</taxon>
        <taxon>Bacillati</taxon>
        <taxon>Actinomycetota</taxon>
        <taxon>Actinomycetes</taxon>
        <taxon>Micrococcales</taxon>
        <taxon>Dermacoccaceae</taxon>
        <taxon>Branchiibius</taxon>
    </lineage>
</organism>
<evidence type="ECO:0000313" key="1">
    <source>
        <dbReference type="EMBL" id="SSA33540.1"/>
    </source>
</evidence>
<accession>A0A2Y8ZMM0</accession>
<dbReference type="InterPro" id="IPR025447">
    <property type="entry name" value="DUF4192"/>
</dbReference>
<evidence type="ECO:0008006" key="3">
    <source>
        <dbReference type="Google" id="ProtNLM"/>
    </source>
</evidence>
<reference evidence="2" key="1">
    <citation type="submission" date="2016-10" db="EMBL/GenBank/DDBJ databases">
        <authorList>
            <person name="Varghese N."/>
            <person name="Submissions S."/>
        </authorList>
    </citation>
    <scope>NUCLEOTIDE SEQUENCE [LARGE SCALE GENOMIC DNA]</scope>
    <source>
        <strain evidence="2">DSM 22951</strain>
    </source>
</reference>
<dbReference type="OrthoDB" id="4954868at2"/>
<proteinExistence type="predicted"/>
<dbReference type="Pfam" id="PF13830">
    <property type="entry name" value="DUF4192"/>
    <property type="match status" value="2"/>
</dbReference>